<gene>
    <name evidence="1" type="ORF">BDV23DRAFT_151279</name>
</gene>
<accession>A0A5N7CFC1</accession>
<protein>
    <submittedName>
        <fullName evidence="1">Uncharacterized protein</fullName>
    </submittedName>
</protein>
<dbReference type="EMBL" id="ML735237">
    <property type="protein sequence ID" value="KAE8392478.1"/>
    <property type="molecule type" value="Genomic_DNA"/>
</dbReference>
<organism evidence="1">
    <name type="scientific">Petromyces alliaceus</name>
    <name type="common">Aspergillus alliaceus</name>
    <dbReference type="NCBI Taxonomy" id="209559"/>
    <lineage>
        <taxon>Eukaryota</taxon>
        <taxon>Fungi</taxon>
        <taxon>Dikarya</taxon>
        <taxon>Ascomycota</taxon>
        <taxon>Pezizomycotina</taxon>
        <taxon>Eurotiomycetes</taxon>
        <taxon>Eurotiomycetidae</taxon>
        <taxon>Eurotiales</taxon>
        <taxon>Aspergillaceae</taxon>
        <taxon>Aspergillus</taxon>
        <taxon>Aspergillus subgen. Circumdati</taxon>
    </lineage>
</organism>
<sequence>MKENFHSHNKASGTATCSKKPLNLHPCMKKKFFCVTFNKQSMALTAQTMSVIAPGSSVEAQELMED</sequence>
<reference evidence="1" key="1">
    <citation type="submission" date="2019-04" db="EMBL/GenBank/DDBJ databases">
        <title>Friends and foes A comparative genomics studyof 23 Aspergillus species from section Flavi.</title>
        <authorList>
            <consortium name="DOE Joint Genome Institute"/>
            <person name="Kjaerbolling I."/>
            <person name="Vesth T."/>
            <person name="Frisvad J.C."/>
            <person name="Nybo J.L."/>
            <person name="Theobald S."/>
            <person name="Kildgaard S."/>
            <person name="Isbrandt T."/>
            <person name="Kuo A."/>
            <person name="Sato A."/>
            <person name="Lyhne E.K."/>
            <person name="Kogle M.E."/>
            <person name="Wiebenga A."/>
            <person name="Kun R.S."/>
            <person name="Lubbers R.J."/>
            <person name="Makela M.R."/>
            <person name="Barry K."/>
            <person name="Chovatia M."/>
            <person name="Clum A."/>
            <person name="Daum C."/>
            <person name="Haridas S."/>
            <person name="He G."/>
            <person name="LaButti K."/>
            <person name="Lipzen A."/>
            <person name="Mondo S."/>
            <person name="Riley R."/>
            <person name="Salamov A."/>
            <person name="Simmons B.A."/>
            <person name="Magnuson J.K."/>
            <person name="Henrissat B."/>
            <person name="Mortensen U.H."/>
            <person name="Larsen T.O."/>
            <person name="Devries R.P."/>
            <person name="Grigoriev I.V."/>
            <person name="Machida M."/>
            <person name="Baker S.E."/>
            <person name="Andersen M.R."/>
        </authorList>
    </citation>
    <scope>NUCLEOTIDE SEQUENCE [LARGE SCALE GENOMIC DNA]</scope>
    <source>
        <strain evidence="1">IBT 14317</strain>
    </source>
</reference>
<dbReference type="AlphaFoldDB" id="A0A5N7CFC1"/>
<proteinExistence type="predicted"/>
<dbReference type="Proteomes" id="UP000326877">
    <property type="component" value="Unassembled WGS sequence"/>
</dbReference>
<name>A0A5N7CFC1_PETAA</name>
<evidence type="ECO:0000313" key="1">
    <source>
        <dbReference type="EMBL" id="KAE8392478.1"/>
    </source>
</evidence>